<reference evidence="2" key="1">
    <citation type="journal article" date="2014" name="Front. Microbiol.">
        <title>High frequency of phylogenetically diverse reductive dehalogenase-homologous genes in deep subseafloor sedimentary metagenomes.</title>
        <authorList>
            <person name="Kawai M."/>
            <person name="Futagami T."/>
            <person name="Toyoda A."/>
            <person name="Takaki Y."/>
            <person name="Nishi S."/>
            <person name="Hori S."/>
            <person name="Arai W."/>
            <person name="Tsubouchi T."/>
            <person name="Morono Y."/>
            <person name="Uchiyama I."/>
            <person name="Ito T."/>
            <person name="Fujiyama A."/>
            <person name="Inagaki F."/>
            <person name="Takami H."/>
        </authorList>
    </citation>
    <scope>NUCLEOTIDE SEQUENCE</scope>
    <source>
        <strain evidence="2">Expedition CK06-06</strain>
    </source>
</reference>
<feature type="transmembrane region" description="Helical" evidence="1">
    <location>
        <begin position="13"/>
        <end position="37"/>
    </location>
</feature>
<dbReference type="AlphaFoldDB" id="X1DB69"/>
<keyword evidence="1" id="KW-0472">Membrane</keyword>
<evidence type="ECO:0000256" key="1">
    <source>
        <dbReference type="SAM" id="Phobius"/>
    </source>
</evidence>
<evidence type="ECO:0008006" key="3">
    <source>
        <dbReference type="Google" id="ProtNLM"/>
    </source>
</evidence>
<keyword evidence="1" id="KW-1133">Transmembrane helix</keyword>
<feature type="non-terminal residue" evidence="2">
    <location>
        <position position="1"/>
    </location>
</feature>
<dbReference type="Pfam" id="PF25323">
    <property type="entry name" value="6TM_PilS"/>
    <property type="match status" value="1"/>
</dbReference>
<organism evidence="2">
    <name type="scientific">marine sediment metagenome</name>
    <dbReference type="NCBI Taxonomy" id="412755"/>
    <lineage>
        <taxon>unclassified sequences</taxon>
        <taxon>metagenomes</taxon>
        <taxon>ecological metagenomes</taxon>
    </lineage>
</organism>
<dbReference type="EMBL" id="BART01022219">
    <property type="protein sequence ID" value="GAG93686.1"/>
    <property type="molecule type" value="Genomic_DNA"/>
</dbReference>
<evidence type="ECO:0000313" key="2">
    <source>
        <dbReference type="EMBL" id="GAG93686.1"/>
    </source>
</evidence>
<protein>
    <recommendedName>
        <fullName evidence="3">PAS domain-containing protein</fullName>
    </recommendedName>
</protein>
<name>X1DB69_9ZZZZ</name>
<feature type="transmembrane region" description="Helical" evidence="1">
    <location>
        <begin position="82"/>
        <end position="103"/>
    </location>
</feature>
<comment type="caution">
    <text evidence="2">The sequence shown here is derived from an EMBL/GenBank/DDBJ whole genome shotgun (WGS) entry which is preliminary data.</text>
</comment>
<sequence>CFKLATYSLITDILIFSMLVLALGSTEGGLGILLVFTSAVAAVLLPLRIALFLASIASLSIIGGALWNYFTGVTAVQPMLNAGLYGVTAMVSAIMTHQLAYWARDYRLIAEKQRETLSELEQVNELIIRRMRTGVIAVDHNSKIQVMNEAAWFLMGSPANRHRPLTMLSPRLNQTLQAWKKDTYADQKPVLLEPSQAQILPSFVALPGNPEFGALIFLADNNVVARRASLKQSLFLRRALNSRKAANRR</sequence>
<accession>X1DB69</accession>
<dbReference type="Gene3D" id="3.30.450.20">
    <property type="entry name" value="PAS domain"/>
    <property type="match status" value="1"/>
</dbReference>
<proteinExistence type="predicted"/>
<keyword evidence="1" id="KW-0812">Transmembrane</keyword>
<feature type="transmembrane region" description="Helical" evidence="1">
    <location>
        <begin position="49"/>
        <end position="70"/>
    </location>
</feature>
<gene>
    <name evidence="2" type="ORF">S01H4_40736</name>
</gene>